<accession>A0AAD1XHH1</accession>
<comment type="caution">
    <text evidence="1">The sequence shown here is derived from an EMBL/GenBank/DDBJ whole genome shotgun (WGS) entry which is preliminary data.</text>
</comment>
<protein>
    <submittedName>
        <fullName evidence="1">Uncharacterized protein</fullName>
    </submittedName>
</protein>
<sequence>MDFVKKDEKLVQDAEDSFRRDLCVKTKSSKRTLKMELDLYGGVGRVFWSLLGLKLNEVGLVSSDEGDKALSVHLVNSMDVSYLKRVSSLKSWKLWPSTYEFLEISHNSFQRRAQGFLRIKSEKWLFRMVSKATKSVSLAGLDLREGSMKKVIVHSQVYNLSLCECRIVVPTKQGWPRLKQVQNKVLQKLMITSCQILSGNEFEEQSESFSAFLDLFDEVCVVLGQIELKELGVISEEGILYLNSEDLLNLPNWNIESEPKRLVNAGASNAPQNIYLPGYILKKKSKEDSQNCSKRGCIIQ</sequence>
<keyword evidence="2" id="KW-1185">Reference proteome</keyword>
<name>A0AAD1XHH1_EUPCR</name>
<evidence type="ECO:0000313" key="1">
    <source>
        <dbReference type="EMBL" id="CAI2372760.1"/>
    </source>
</evidence>
<organism evidence="1 2">
    <name type="scientific">Euplotes crassus</name>
    <dbReference type="NCBI Taxonomy" id="5936"/>
    <lineage>
        <taxon>Eukaryota</taxon>
        <taxon>Sar</taxon>
        <taxon>Alveolata</taxon>
        <taxon>Ciliophora</taxon>
        <taxon>Intramacronucleata</taxon>
        <taxon>Spirotrichea</taxon>
        <taxon>Hypotrichia</taxon>
        <taxon>Euplotida</taxon>
        <taxon>Euplotidae</taxon>
        <taxon>Moneuplotes</taxon>
    </lineage>
</organism>
<reference evidence="1" key="1">
    <citation type="submission" date="2023-07" db="EMBL/GenBank/DDBJ databases">
        <authorList>
            <consortium name="AG Swart"/>
            <person name="Singh M."/>
            <person name="Singh A."/>
            <person name="Seah K."/>
            <person name="Emmerich C."/>
        </authorList>
    </citation>
    <scope>NUCLEOTIDE SEQUENCE</scope>
    <source>
        <strain evidence="1">DP1</strain>
    </source>
</reference>
<dbReference type="AlphaFoldDB" id="A0AAD1XHH1"/>
<gene>
    <name evidence="1" type="ORF">ECRASSUSDP1_LOCUS14093</name>
</gene>
<evidence type="ECO:0000313" key="2">
    <source>
        <dbReference type="Proteomes" id="UP001295684"/>
    </source>
</evidence>
<dbReference type="Proteomes" id="UP001295684">
    <property type="component" value="Unassembled WGS sequence"/>
</dbReference>
<dbReference type="EMBL" id="CAMPGE010014063">
    <property type="protein sequence ID" value="CAI2372760.1"/>
    <property type="molecule type" value="Genomic_DNA"/>
</dbReference>
<proteinExistence type="predicted"/>